<dbReference type="RefSeq" id="WP_133473686.1">
    <property type="nucleotide sequence ID" value="NZ_SNWP01000010.1"/>
</dbReference>
<keyword evidence="3" id="KW-1185">Reference proteome</keyword>
<dbReference type="InterPro" id="IPR018551">
    <property type="entry name" value="DUF2007"/>
</dbReference>
<gene>
    <name evidence="2" type="ORF">BC659_1162</name>
</gene>
<reference evidence="2 3" key="1">
    <citation type="submission" date="2019-03" db="EMBL/GenBank/DDBJ databases">
        <title>Genomic Encyclopedia of Archaeal and Bacterial Type Strains, Phase II (KMG-II): from individual species to whole genera.</title>
        <authorList>
            <person name="Goeker M."/>
        </authorList>
    </citation>
    <scope>NUCLEOTIDE SEQUENCE [LARGE SCALE GENOMIC DNA]</scope>
    <source>
        <strain evidence="2 3">DSM 28323</strain>
    </source>
</reference>
<evidence type="ECO:0000313" key="2">
    <source>
        <dbReference type="EMBL" id="TDO29079.1"/>
    </source>
</evidence>
<name>A0A4R6J1F6_9BACT</name>
<accession>A0A4R6J1F6</accession>
<feature type="domain" description="DUF2007" evidence="1">
    <location>
        <begin position="4"/>
        <end position="62"/>
    </location>
</feature>
<evidence type="ECO:0000313" key="3">
    <source>
        <dbReference type="Proteomes" id="UP000295741"/>
    </source>
</evidence>
<proteinExistence type="predicted"/>
<dbReference type="EMBL" id="SNWP01000010">
    <property type="protein sequence ID" value="TDO29079.1"/>
    <property type="molecule type" value="Genomic_DNA"/>
</dbReference>
<dbReference type="OrthoDB" id="1467917at2"/>
<sequence>MSNWQKIFSTRVYPEAAIIKGMLEENQIPVQILNKQDSSYPMFGDIQIFVPAHLEVTAKELINKALLN</sequence>
<organism evidence="2 3">
    <name type="scientific">Sediminibacterium goheungense</name>
    <dbReference type="NCBI Taxonomy" id="1086393"/>
    <lineage>
        <taxon>Bacteria</taxon>
        <taxon>Pseudomonadati</taxon>
        <taxon>Bacteroidota</taxon>
        <taxon>Chitinophagia</taxon>
        <taxon>Chitinophagales</taxon>
        <taxon>Chitinophagaceae</taxon>
        <taxon>Sediminibacterium</taxon>
    </lineage>
</organism>
<dbReference type="Proteomes" id="UP000295741">
    <property type="component" value="Unassembled WGS sequence"/>
</dbReference>
<protein>
    <submittedName>
        <fullName evidence="2">Putative signal transducing protein</fullName>
    </submittedName>
</protein>
<dbReference type="Pfam" id="PF09413">
    <property type="entry name" value="DUF2007"/>
    <property type="match status" value="1"/>
</dbReference>
<dbReference type="AlphaFoldDB" id="A0A4R6J1F6"/>
<evidence type="ECO:0000259" key="1">
    <source>
        <dbReference type="Pfam" id="PF09413"/>
    </source>
</evidence>
<comment type="caution">
    <text evidence="2">The sequence shown here is derived from an EMBL/GenBank/DDBJ whole genome shotgun (WGS) entry which is preliminary data.</text>
</comment>